<dbReference type="Gene3D" id="3.40.50.300">
    <property type="entry name" value="P-loop containing nucleotide triphosphate hydrolases"/>
    <property type="match status" value="2"/>
</dbReference>
<evidence type="ECO:0000256" key="1">
    <source>
        <dbReference type="ARBA" id="ARBA00004202"/>
    </source>
</evidence>
<dbReference type="GO" id="GO:0005524">
    <property type="term" value="F:ATP binding"/>
    <property type="evidence" value="ECO:0007669"/>
    <property type="project" value="UniProtKB-KW"/>
</dbReference>
<dbReference type="InterPro" id="IPR017871">
    <property type="entry name" value="ABC_transporter-like_CS"/>
</dbReference>
<dbReference type="InterPro" id="IPR003439">
    <property type="entry name" value="ABC_transporter-like_ATP-bd"/>
</dbReference>
<evidence type="ECO:0000256" key="5">
    <source>
        <dbReference type="ARBA" id="ARBA00022741"/>
    </source>
</evidence>
<dbReference type="InterPro" id="IPR027417">
    <property type="entry name" value="P-loop_NTPase"/>
</dbReference>
<evidence type="ECO:0000259" key="10">
    <source>
        <dbReference type="PROSITE" id="PS50893"/>
    </source>
</evidence>
<evidence type="ECO:0000256" key="8">
    <source>
        <dbReference type="ARBA" id="ARBA00023136"/>
    </source>
</evidence>
<evidence type="ECO:0000256" key="4">
    <source>
        <dbReference type="ARBA" id="ARBA00022737"/>
    </source>
</evidence>
<dbReference type="Pfam" id="PF00005">
    <property type="entry name" value="ABC_tran"/>
    <property type="match status" value="2"/>
</dbReference>
<feature type="domain" description="ABC transporter" evidence="10">
    <location>
        <begin position="6"/>
        <end position="241"/>
    </location>
</feature>
<keyword evidence="3" id="KW-1003">Cell membrane</keyword>
<reference evidence="11 12" key="1">
    <citation type="submission" date="2020-08" db="EMBL/GenBank/DDBJ databases">
        <title>Sequencing the genomes of 1000 actinobacteria strains.</title>
        <authorList>
            <person name="Klenk H.-P."/>
        </authorList>
    </citation>
    <scope>NUCLEOTIDE SEQUENCE [LARGE SCALE GENOMIC DNA]</scope>
    <source>
        <strain evidence="11 12">DSM 105498</strain>
    </source>
</reference>
<evidence type="ECO:0000256" key="3">
    <source>
        <dbReference type="ARBA" id="ARBA00022475"/>
    </source>
</evidence>
<dbReference type="InterPro" id="IPR050107">
    <property type="entry name" value="ABC_carbohydrate_import_ATPase"/>
</dbReference>
<dbReference type="Proteomes" id="UP000589626">
    <property type="component" value="Unassembled WGS sequence"/>
</dbReference>
<evidence type="ECO:0000313" key="12">
    <source>
        <dbReference type="Proteomes" id="UP000589626"/>
    </source>
</evidence>
<dbReference type="SUPFAM" id="SSF52540">
    <property type="entry name" value="P-loop containing nucleoside triphosphate hydrolases"/>
    <property type="match status" value="2"/>
</dbReference>
<dbReference type="SMART" id="SM00382">
    <property type="entry name" value="AAA"/>
    <property type="match status" value="2"/>
</dbReference>
<accession>A0A7W4Z2Y0</accession>
<evidence type="ECO:0000256" key="2">
    <source>
        <dbReference type="ARBA" id="ARBA00022448"/>
    </source>
</evidence>
<dbReference type="GO" id="GO:0016887">
    <property type="term" value="F:ATP hydrolysis activity"/>
    <property type="evidence" value="ECO:0007669"/>
    <property type="project" value="InterPro"/>
</dbReference>
<organism evidence="11 12">
    <name type="scientific">Nocardioides soli</name>
    <dbReference type="NCBI Taxonomy" id="1036020"/>
    <lineage>
        <taxon>Bacteria</taxon>
        <taxon>Bacillati</taxon>
        <taxon>Actinomycetota</taxon>
        <taxon>Actinomycetes</taxon>
        <taxon>Propionibacteriales</taxon>
        <taxon>Nocardioidaceae</taxon>
        <taxon>Nocardioides</taxon>
    </lineage>
</organism>
<feature type="domain" description="ABC transporter" evidence="10">
    <location>
        <begin position="258"/>
        <end position="501"/>
    </location>
</feature>
<dbReference type="PROSITE" id="PS00211">
    <property type="entry name" value="ABC_TRANSPORTER_1"/>
    <property type="match status" value="1"/>
</dbReference>
<keyword evidence="4" id="KW-0677">Repeat</keyword>
<feature type="region of interest" description="Disordered" evidence="9">
    <location>
        <begin position="498"/>
        <end position="517"/>
    </location>
</feature>
<keyword evidence="5" id="KW-0547">Nucleotide-binding</keyword>
<protein>
    <submittedName>
        <fullName evidence="11">Simple sugar transport system ATP-binding protein</fullName>
    </submittedName>
</protein>
<evidence type="ECO:0000256" key="9">
    <source>
        <dbReference type="SAM" id="MobiDB-lite"/>
    </source>
</evidence>
<evidence type="ECO:0000256" key="7">
    <source>
        <dbReference type="ARBA" id="ARBA00022967"/>
    </source>
</evidence>
<sequence length="517" mass="55685">MTTLRVEMHQITKRYGDLTANDGIDLVVEPGTVHAIVGENGAGKSTLMNVLYGMVRPDLGSIDINGERVDLTGPHDAIRRGIGMVHQHFMLVPSLSVAENVIIGSAPTRGGLINRRQAREIVRRVSDEYGLQIDPDDRVGELPVGSQQRVEILKALYRGAELLILDEPTAVLTPQEAVELGRVMRQLTESGKSALFISHKLKEVMAVSDEITVMRRGRVTGRFSAGETDERALARTMVGREVMTTVAKAPAESGATVLEVRDLAANDDRGHQAVRGVSLSLCAGTITGIAGVEGNGQTELIECLAGLRPTLSGEVRLSGVEITGASPRRRRTLGMSHIPEDRLKRGLAPNRSVAENLVATTYRSASFTRFGVIRRAEVRSNAEEAIGRFGIAGRHDQPVAALSGGNMQKVVVARELAQDPDVVLIAQPTRGVDIGAIENIHREIVALRDRGAAVLLVSAELDEVMQLADDLYVMYEGRLVAQLDPTAVHENEIGMHMAGVTPGRSNAESMTGGDRAR</sequence>
<evidence type="ECO:0000256" key="6">
    <source>
        <dbReference type="ARBA" id="ARBA00022840"/>
    </source>
</evidence>
<dbReference type="CDD" id="cd03215">
    <property type="entry name" value="ABC_Carb_Monos_II"/>
    <property type="match status" value="1"/>
</dbReference>
<keyword evidence="2" id="KW-0813">Transport</keyword>
<dbReference type="PROSITE" id="PS50893">
    <property type="entry name" value="ABC_TRANSPORTER_2"/>
    <property type="match status" value="2"/>
</dbReference>
<dbReference type="PANTHER" id="PTHR43790">
    <property type="entry name" value="CARBOHYDRATE TRANSPORT ATP-BINDING PROTEIN MG119-RELATED"/>
    <property type="match status" value="1"/>
</dbReference>
<comment type="subcellular location">
    <subcellularLocation>
        <location evidence="1">Cell membrane</location>
        <topology evidence="1">Peripheral membrane protein</topology>
    </subcellularLocation>
</comment>
<dbReference type="RefSeq" id="WP_183592987.1">
    <property type="nucleotide sequence ID" value="NZ_JACHWR010000002.1"/>
</dbReference>
<name>A0A7W4Z2Y0_9ACTN</name>
<evidence type="ECO:0000313" key="11">
    <source>
        <dbReference type="EMBL" id="MBB3043100.1"/>
    </source>
</evidence>
<dbReference type="InterPro" id="IPR003593">
    <property type="entry name" value="AAA+_ATPase"/>
</dbReference>
<dbReference type="CDD" id="cd03216">
    <property type="entry name" value="ABC_Carb_Monos_I"/>
    <property type="match status" value="1"/>
</dbReference>
<gene>
    <name evidence="11" type="ORF">FHU40_002918</name>
</gene>
<keyword evidence="6 11" id="KW-0067">ATP-binding</keyword>
<comment type="caution">
    <text evidence="11">The sequence shown here is derived from an EMBL/GenBank/DDBJ whole genome shotgun (WGS) entry which is preliminary data.</text>
</comment>
<proteinExistence type="predicted"/>
<dbReference type="FunFam" id="3.40.50.300:FF:000127">
    <property type="entry name" value="Ribose import ATP-binding protein RbsA"/>
    <property type="match status" value="1"/>
</dbReference>
<dbReference type="GO" id="GO:0005886">
    <property type="term" value="C:plasma membrane"/>
    <property type="evidence" value="ECO:0007669"/>
    <property type="project" value="UniProtKB-SubCell"/>
</dbReference>
<keyword evidence="8" id="KW-0472">Membrane</keyword>
<keyword evidence="7" id="KW-1278">Translocase</keyword>
<dbReference type="EMBL" id="JACHWR010000002">
    <property type="protein sequence ID" value="MBB3043100.1"/>
    <property type="molecule type" value="Genomic_DNA"/>
</dbReference>
<dbReference type="AlphaFoldDB" id="A0A7W4Z2Y0"/>
<keyword evidence="11" id="KW-0762">Sugar transport</keyword>
<keyword evidence="12" id="KW-1185">Reference proteome</keyword>
<dbReference type="PANTHER" id="PTHR43790:SF4">
    <property type="entry name" value="GUANOSINE IMPORT ATP-BINDING PROTEIN NUPO"/>
    <property type="match status" value="1"/>
</dbReference>